<keyword evidence="1" id="KW-0812">Transmembrane</keyword>
<feature type="transmembrane region" description="Helical" evidence="1">
    <location>
        <begin position="374"/>
        <end position="391"/>
    </location>
</feature>
<feature type="transmembrane region" description="Helical" evidence="1">
    <location>
        <begin position="398"/>
        <end position="416"/>
    </location>
</feature>
<feature type="transmembrane region" description="Helical" evidence="1">
    <location>
        <begin position="112"/>
        <end position="129"/>
    </location>
</feature>
<feature type="non-terminal residue" evidence="2">
    <location>
        <position position="792"/>
    </location>
</feature>
<feature type="transmembrane region" description="Helical" evidence="1">
    <location>
        <begin position="329"/>
        <end position="347"/>
    </location>
</feature>
<accession>A0A2J0MF47</accession>
<feature type="transmembrane region" description="Helical" evidence="1">
    <location>
        <begin position="235"/>
        <end position="254"/>
    </location>
</feature>
<organism evidence="2 3">
    <name type="scientific">Candidatus Nomurabacteria bacterium CG_4_10_14_0_2_um_filter_33_9</name>
    <dbReference type="NCBI Taxonomy" id="1974728"/>
    <lineage>
        <taxon>Bacteria</taxon>
        <taxon>Candidatus Nomuraibacteriota</taxon>
    </lineage>
</organism>
<dbReference type="EMBL" id="PFOX01000054">
    <property type="protein sequence ID" value="PIZ85354.1"/>
    <property type="molecule type" value="Genomic_DNA"/>
</dbReference>
<dbReference type="Proteomes" id="UP000229132">
    <property type="component" value="Unassembled WGS sequence"/>
</dbReference>
<keyword evidence="1" id="KW-1133">Transmembrane helix</keyword>
<dbReference type="AlphaFoldDB" id="A0A2J0MF47"/>
<dbReference type="Gene3D" id="2.60.120.260">
    <property type="entry name" value="Galactose-binding domain-like"/>
    <property type="match status" value="1"/>
</dbReference>
<feature type="transmembrane region" description="Helical" evidence="1">
    <location>
        <begin position="149"/>
        <end position="172"/>
    </location>
</feature>
<evidence type="ECO:0000313" key="2">
    <source>
        <dbReference type="EMBL" id="PIZ85354.1"/>
    </source>
</evidence>
<keyword evidence="1" id="KW-0472">Membrane</keyword>
<feature type="transmembrane region" description="Helical" evidence="1">
    <location>
        <begin position="207"/>
        <end position="223"/>
    </location>
</feature>
<reference evidence="3" key="1">
    <citation type="submission" date="2017-09" db="EMBL/GenBank/DDBJ databases">
        <title>Depth-based differentiation of microbial function through sediment-hosted aquifers and enrichment of novel symbionts in the deep terrestrial subsurface.</title>
        <authorList>
            <person name="Probst A.J."/>
            <person name="Ladd B."/>
            <person name="Jarett J.K."/>
            <person name="Geller-Mcgrath D.E."/>
            <person name="Sieber C.M.K."/>
            <person name="Emerson J.B."/>
            <person name="Anantharaman K."/>
            <person name="Thomas B.C."/>
            <person name="Malmstrom R."/>
            <person name="Stieglmeier M."/>
            <person name="Klingl A."/>
            <person name="Woyke T."/>
            <person name="Ryan C.M."/>
            <person name="Banfield J.F."/>
        </authorList>
    </citation>
    <scope>NUCLEOTIDE SEQUENCE [LARGE SCALE GENOMIC DNA]</scope>
</reference>
<feature type="transmembrane region" description="Helical" evidence="1">
    <location>
        <begin position="300"/>
        <end position="322"/>
    </location>
</feature>
<evidence type="ECO:0000256" key="1">
    <source>
        <dbReference type="SAM" id="Phobius"/>
    </source>
</evidence>
<name>A0A2J0MF47_9BACT</name>
<proteinExistence type="predicted"/>
<evidence type="ECO:0000313" key="3">
    <source>
        <dbReference type="Proteomes" id="UP000229132"/>
    </source>
</evidence>
<protein>
    <submittedName>
        <fullName evidence="2">Uncharacterized protein</fullName>
    </submittedName>
</protein>
<sequence>MIFKQSVKILAVIILLLGLVFISERKFLFNPNPILFGEFINSINFSQVYKDNSVAFNPNINLGHYNLGFPISQGNGDIFGTSRGVRMSYWILFMTILQKVFGAYMDKMYITLVLFLPFFTMYFFTKSLFKNKLPAFIAGLVYMINPYPIGRISGTGLLLSIGYAFIPVMFILTNKVLLEKIQRIKLIEYSAIFGIILALLIAISPYVIVMFLFAYVAYFFFFLKELSMEKIKQLFFFYGGATTVAILLMLYYFLPSILYQSKDLIFEYRPNYFSLAAIKFNGQGATIINLLKLEPLSYPFVPKSFAIISFLQLLYSLPILLIFTKKRKIYYPFLVIYALGLFLAKGLNPPFENISGFIYDNFSPLYAFRDPTKFIALMSFSIAVLWGYLFSYFKEKRLLIFFFIFLFWLYLVNPIFTSGDFGKQVVPFVLPESYSQFNSWIIKQKGEFRTLYLPNEHNFKNYSWYPEILNPSVITTPFRSLIPLSKPLADTFVDVDTYSSQLTGFMQSHFDNQNLTATLLNKVDVKFIVLDNAFRESSYESKQYEQYLKYISKNSNFKFISNFSNLAVYENKNYKDLKQDIVEPIFVIGDMNFYKKVSSAGIGNNPIIFLTQGNNLFLLDSLEGQSMYFFNSSKLDLIAERLRNNYLINTAKFTWNNEQDWGYMGTGDRDIINEGGVMFTSGRAIAIRGEGKVILPFEVNSKGNYVVLIKNLHSPMGGSIDVDINGKSVAALVSWSNEKKYFFEWKIVNIQLNKGKNNIRLTSRNGSFFAIDGIEVLPEKNFVKETASVETM</sequence>
<comment type="caution">
    <text evidence="2">The sequence shown here is derived from an EMBL/GenBank/DDBJ whole genome shotgun (WGS) entry which is preliminary data.</text>
</comment>
<gene>
    <name evidence="2" type="ORF">COX94_02875</name>
</gene>